<comment type="cofactor">
    <cofactor evidence="1">
        <name>Mg(2+)</name>
        <dbReference type="ChEBI" id="CHEBI:18420"/>
    </cofactor>
</comment>
<dbReference type="SMART" id="SM00116">
    <property type="entry name" value="CBS"/>
    <property type="match status" value="2"/>
</dbReference>
<keyword evidence="6" id="KW-0479">Metal-binding</keyword>
<dbReference type="Gene3D" id="3.90.1640.10">
    <property type="entry name" value="inorganic pyrophosphatase (n-terminal core)"/>
    <property type="match status" value="1"/>
</dbReference>
<dbReference type="InterPro" id="IPR003156">
    <property type="entry name" value="DHHA1_dom"/>
</dbReference>
<keyword evidence="8" id="KW-0460">Magnesium</keyword>
<dbReference type="PROSITE" id="PS51371">
    <property type="entry name" value="CBS"/>
    <property type="match status" value="2"/>
</dbReference>
<dbReference type="Pfam" id="PF01743">
    <property type="entry name" value="PolyA_pol"/>
    <property type="match status" value="1"/>
</dbReference>
<dbReference type="CDD" id="cd04595">
    <property type="entry name" value="CBS_pair_DHH_polyA_Pol_assoc"/>
    <property type="match status" value="1"/>
</dbReference>
<feature type="domain" description="CBS" evidence="10">
    <location>
        <begin position="376"/>
        <end position="432"/>
    </location>
</feature>
<feature type="domain" description="CBS" evidence="10">
    <location>
        <begin position="314"/>
        <end position="372"/>
    </location>
</feature>
<dbReference type="GO" id="GO:0046872">
    <property type="term" value="F:metal ion binding"/>
    <property type="evidence" value="ECO:0007669"/>
    <property type="project" value="UniProtKB-KW"/>
</dbReference>
<evidence type="ECO:0000313" key="11">
    <source>
        <dbReference type="EMBL" id="KUG04117.1"/>
    </source>
</evidence>
<comment type="caution">
    <text evidence="11">The sequence shown here is derived from an EMBL/GenBank/DDBJ whole genome shotgun (WGS) entry which is preliminary data.</text>
</comment>
<dbReference type="SUPFAM" id="SSF54631">
    <property type="entry name" value="CBS-domain pair"/>
    <property type="match status" value="1"/>
</dbReference>
<dbReference type="GO" id="GO:0004810">
    <property type="term" value="F:CCA tRNA nucleotidyltransferase activity"/>
    <property type="evidence" value="ECO:0007669"/>
    <property type="project" value="UniProtKB-EC"/>
</dbReference>
<dbReference type="SUPFAM" id="SSF81301">
    <property type="entry name" value="Nucleotidyltransferase"/>
    <property type="match status" value="1"/>
</dbReference>
<dbReference type="CDD" id="cd05398">
    <property type="entry name" value="NT_ClassII-CCAase"/>
    <property type="match status" value="1"/>
</dbReference>
<dbReference type="InterPro" id="IPR046342">
    <property type="entry name" value="CBS_dom_sf"/>
</dbReference>
<dbReference type="InterPro" id="IPR032828">
    <property type="entry name" value="PolyA_RNA-bd"/>
</dbReference>
<dbReference type="Pfam" id="PF02272">
    <property type="entry name" value="DHHA1"/>
    <property type="match status" value="1"/>
</dbReference>
<dbReference type="Pfam" id="PF12627">
    <property type="entry name" value="PolyA_pol_RNAbd"/>
    <property type="match status" value="1"/>
</dbReference>
<evidence type="ECO:0000256" key="9">
    <source>
        <dbReference type="ARBA" id="ARBA00022884"/>
    </source>
</evidence>
<keyword evidence="5 11" id="KW-0548">Nucleotidyltransferase</keyword>
<keyword evidence="9" id="KW-0694">RNA-binding</keyword>
<dbReference type="Gene3D" id="3.10.580.10">
    <property type="entry name" value="CBS-domain"/>
    <property type="match status" value="1"/>
</dbReference>
<dbReference type="GO" id="GO:0008033">
    <property type="term" value="P:tRNA processing"/>
    <property type="evidence" value="ECO:0007669"/>
    <property type="project" value="UniProtKB-KW"/>
</dbReference>
<reference evidence="11" key="1">
    <citation type="journal article" date="2015" name="Proc. Natl. Acad. Sci. U.S.A.">
        <title>Networks of energetic and metabolic interactions define dynamics in microbial communities.</title>
        <authorList>
            <person name="Embree M."/>
            <person name="Liu J.K."/>
            <person name="Al-Bassam M.M."/>
            <person name="Zengler K."/>
        </authorList>
    </citation>
    <scope>NUCLEOTIDE SEQUENCE</scope>
</reference>
<dbReference type="PANTHER" id="PTHR47788">
    <property type="entry name" value="POLYA POLYMERASE"/>
    <property type="match status" value="1"/>
</dbReference>
<keyword evidence="7" id="KW-0547">Nucleotide-binding</keyword>
<evidence type="ECO:0000256" key="8">
    <source>
        <dbReference type="ARBA" id="ARBA00022842"/>
    </source>
</evidence>
<dbReference type="PANTHER" id="PTHR47788:SF1">
    <property type="entry name" value="A-ADDING TRNA NUCLEOTIDYLTRANSFERASE"/>
    <property type="match status" value="1"/>
</dbReference>
<evidence type="ECO:0000256" key="7">
    <source>
        <dbReference type="ARBA" id="ARBA00022741"/>
    </source>
</evidence>
<keyword evidence="2" id="KW-0820">tRNA-binding</keyword>
<evidence type="ECO:0000256" key="4">
    <source>
        <dbReference type="ARBA" id="ARBA00022694"/>
    </source>
</evidence>
<proteinExistence type="predicted"/>
<dbReference type="Gene3D" id="3.10.310.30">
    <property type="match status" value="1"/>
</dbReference>
<evidence type="ECO:0000259" key="10">
    <source>
        <dbReference type="PROSITE" id="PS51371"/>
    </source>
</evidence>
<dbReference type="GO" id="GO:0000049">
    <property type="term" value="F:tRNA binding"/>
    <property type="evidence" value="ECO:0007669"/>
    <property type="project" value="UniProtKB-KW"/>
</dbReference>
<evidence type="ECO:0000256" key="5">
    <source>
        <dbReference type="ARBA" id="ARBA00022695"/>
    </source>
</evidence>
<dbReference type="InterPro" id="IPR038763">
    <property type="entry name" value="DHH_sf"/>
</dbReference>
<dbReference type="SUPFAM" id="SSF64182">
    <property type="entry name" value="DHH phosphoesterases"/>
    <property type="match status" value="1"/>
</dbReference>
<evidence type="ECO:0000256" key="6">
    <source>
        <dbReference type="ARBA" id="ARBA00022723"/>
    </source>
</evidence>
<dbReference type="InterPro" id="IPR002646">
    <property type="entry name" value="PolA_pol_head_dom"/>
</dbReference>
<dbReference type="InterPro" id="IPR043519">
    <property type="entry name" value="NT_sf"/>
</dbReference>
<protein>
    <submittedName>
        <fullName evidence="11">Trna nucleotidyltransferase, a-adding</fullName>
        <ecNumber evidence="11">2.7.7.72</ecNumber>
    </submittedName>
</protein>
<name>A0A0W8E672_9ZZZZ</name>
<dbReference type="EMBL" id="LNQE01001858">
    <property type="protein sequence ID" value="KUG04117.1"/>
    <property type="molecule type" value="Genomic_DNA"/>
</dbReference>
<dbReference type="Gene3D" id="1.10.3090.10">
    <property type="entry name" value="cca-adding enzyme, domain 2"/>
    <property type="match status" value="1"/>
</dbReference>
<keyword evidence="4" id="KW-0819">tRNA processing</keyword>
<dbReference type="Pfam" id="PF01368">
    <property type="entry name" value="DHH"/>
    <property type="match status" value="1"/>
</dbReference>
<organism evidence="11">
    <name type="scientific">hydrocarbon metagenome</name>
    <dbReference type="NCBI Taxonomy" id="938273"/>
    <lineage>
        <taxon>unclassified sequences</taxon>
        <taxon>metagenomes</taxon>
        <taxon>ecological metagenomes</taxon>
    </lineage>
</organism>
<dbReference type="GO" id="GO:0000166">
    <property type="term" value="F:nucleotide binding"/>
    <property type="evidence" value="ECO:0007669"/>
    <property type="project" value="UniProtKB-KW"/>
</dbReference>
<dbReference type="InterPro" id="IPR000644">
    <property type="entry name" value="CBS_dom"/>
</dbReference>
<evidence type="ECO:0000256" key="2">
    <source>
        <dbReference type="ARBA" id="ARBA00022555"/>
    </source>
</evidence>
<evidence type="ECO:0000256" key="3">
    <source>
        <dbReference type="ARBA" id="ARBA00022679"/>
    </source>
</evidence>
<dbReference type="Gene3D" id="3.30.460.10">
    <property type="entry name" value="Beta Polymerase, domain 2"/>
    <property type="match status" value="1"/>
</dbReference>
<dbReference type="Pfam" id="PF00571">
    <property type="entry name" value="CBS"/>
    <property type="match status" value="2"/>
</dbReference>
<evidence type="ECO:0000256" key="1">
    <source>
        <dbReference type="ARBA" id="ARBA00001946"/>
    </source>
</evidence>
<dbReference type="InterPro" id="IPR052390">
    <property type="entry name" value="tRNA_nt/polyA_polymerase"/>
</dbReference>
<dbReference type="EC" id="2.7.7.72" evidence="11"/>
<gene>
    <name evidence="11" type="ORF">ASZ90_018479</name>
</gene>
<accession>A0A0W8E672</accession>
<keyword evidence="3 11" id="KW-0808">Transferase</keyword>
<sequence length="878" mass="99436">MNIITSHNALDFDGLASMVAAGILYPSAIKVFSGTLSRHVKKFMALYKDLINIKTPKELDLDLIERIIVVDTANINRLGHLKNIAARENMEFYIFDHHPGAEDDLTGDIVEIHKVGAATTILVEEIKRQNKPVSAFDATILALGIYEDTGSLLFTSTTPRDIEAAAYLLEMGANLSVVANFMEQSFSGEQRQLLQDLLKNTRHYNIKNTEIVISHTSTKEFIQGLDALTHRLLEVENGEVAFVVAAMKGKTYIVGRSRSNNINVNEVLHKLSGRGHAKAASATVKDQDIERIINTIIIETENKAKPGLLARDIMSSPVKTLSGDISMEEAGKTMLRYGHTGMPVIEGDKMIGVISRRDVEKARIHELAHAPVKGFMTSGVWTATPDTPVNEIQKLMVEYDIGRLPIVENGRLFGIVSRTDVLRTLHGDQYPEDHEILYSPSITQEENCLNLMQDRLPVRILSTLRLAGQVAEELGGKVYCVGGFVRDLFLRLPNFDVDLVVEGDGIVLAKKLADRLGGKARIHERFKTAVVILPDGLKVDVATARTEYYEFPAALPSVERASIREDLYRRDFTINTLALALNPDKFGDLIDFFGGRKDLEKGHIKILYNLSFVEDPTRILRAIRFEQRYKFNIEPDTLRFARDAVARRLLDKLSYSRIMHELMLILDEKDPVPSLERMKEIGVWAYIFPEIDLNLLDWTELRRVPVINVWWNERYQLTKIKTWLIYLMLMLSNLDKETALAAIQRFFTSREIAKSVEESFQAPELAGYFSSQEYLPASVIDDKIGNWTQEGIICLLRCIKDENTWKKVVSYLDVKSEVKLEINGEQLKEMGLKPGPIYSTLLAKLYKMKLDGKIKTREEELIALQNMLEEEEYLNEHN</sequence>
<dbReference type="AlphaFoldDB" id="A0A0W8E672"/>
<dbReference type="SUPFAM" id="SSF81891">
    <property type="entry name" value="Poly A polymerase C-terminal region-like"/>
    <property type="match status" value="1"/>
</dbReference>
<dbReference type="InterPro" id="IPR001667">
    <property type="entry name" value="DDH_dom"/>
</dbReference>